<accession>A0A9W6R8R6</accession>
<dbReference type="RefSeq" id="WP_285490439.1">
    <property type="nucleotide sequence ID" value="NZ_BSTI01000029.1"/>
</dbReference>
<proteinExistence type="predicted"/>
<dbReference type="Pfam" id="PF13349">
    <property type="entry name" value="DUF4097"/>
    <property type="match status" value="1"/>
</dbReference>
<dbReference type="EMBL" id="BSTI01000029">
    <property type="protein sequence ID" value="GLY70963.1"/>
    <property type="molecule type" value="Genomic_DNA"/>
</dbReference>
<name>A0A9W6R8R6_9PSEU</name>
<comment type="caution">
    <text evidence="2">The sequence shown here is derived from an EMBL/GenBank/DDBJ whole genome shotgun (WGS) entry which is preliminary data.</text>
</comment>
<sequence>MPNYETPEPISVTLELGVGDVRITASDRTDTVVEVRPSDEADESDVKAARQVRVDYTNGVLQVIGPKLRAFDFSRKTRSVDVSIELPAGSLVSAEIQAGDFRGAGRLGECRFKTSAGNVRLERTGPLRVDTAAGHITADGIAGDTEISTGSGKVRIGEVQGTVVVKNSNGDTTIDAVTGEVRVRSANGDISVERAGAGVDAKTSNGGIRLGEVIRGSVVLATAMGDLEVGIAEGTAAWLDVNTGFGHVRNLLESAGEPGESDETVEVRGRTSYGDITIRRS</sequence>
<dbReference type="Proteomes" id="UP001165136">
    <property type="component" value="Unassembled WGS sequence"/>
</dbReference>
<dbReference type="InterPro" id="IPR025164">
    <property type="entry name" value="Toastrack_DUF4097"/>
</dbReference>
<evidence type="ECO:0000313" key="2">
    <source>
        <dbReference type="EMBL" id="GLY70963.1"/>
    </source>
</evidence>
<feature type="domain" description="DUF4097" evidence="1">
    <location>
        <begin position="18"/>
        <end position="210"/>
    </location>
</feature>
<protein>
    <recommendedName>
        <fullName evidence="1">DUF4097 domain-containing protein</fullName>
    </recommendedName>
</protein>
<keyword evidence="3" id="KW-1185">Reference proteome</keyword>
<reference evidence="2" key="1">
    <citation type="submission" date="2023-03" db="EMBL/GenBank/DDBJ databases">
        <title>Amycolatopsis taiwanensis NBRC 103393.</title>
        <authorList>
            <person name="Ichikawa N."/>
            <person name="Sato H."/>
            <person name="Tonouchi N."/>
        </authorList>
    </citation>
    <scope>NUCLEOTIDE SEQUENCE</scope>
    <source>
        <strain evidence="2">NBRC 103393</strain>
    </source>
</reference>
<dbReference type="AlphaFoldDB" id="A0A9W6R8R6"/>
<organism evidence="2 3">
    <name type="scientific">Amycolatopsis taiwanensis</name>
    <dbReference type="NCBI Taxonomy" id="342230"/>
    <lineage>
        <taxon>Bacteria</taxon>
        <taxon>Bacillati</taxon>
        <taxon>Actinomycetota</taxon>
        <taxon>Actinomycetes</taxon>
        <taxon>Pseudonocardiales</taxon>
        <taxon>Pseudonocardiaceae</taxon>
        <taxon>Amycolatopsis</taxon>
    </lineage>
</organism>
<evidence type="ECO:0000259" key="1">
    <source>
        <dbReference type="Pfam" id="PF13349"/>
    </source>
</evidence>
<gene>
    <name evidence="2" type="ORF">Atai01_75820</name>
</gene>
<evidence type="ECO:0000313" key="3">
    <source>
        <dbReference type="Proteomes" id="UP001165136"/>
    </source>
</evidence>